<dbReference type="CDD" id="cd18140">
    <property type="entry name" value="HLD_clamp_RFC"/>
    <property type="match status" value="1"/>
</dbReference>
<evidence type="ECO:0000313" key="8">
    <source>
        <dbReference type="EMBL" id="JAQ06611.1"/>
    </source>
</evidence>
<dbReference type="GO" id="GO:0006261">
    <property type="term" value="P:DNA-templated DNA replication"/>
    <property type="evidence" value="ECO:0007669"/>
    <property type="project" value="TreeGrafter"/>
</dbReference>
<evidence type="ECO:0000256" key="1">
    <source>
        <dbReference type="ARBA" id="ARBA00005378"/>
    </source>
</evidence>
<protein>
    <submittedName>
        <fullName evidence="7">Replication factor C subunit 2</fullName>
    </submittedName>
</protein>
<dbReference type="PANTHER" id="PTHR11669">
    <property type="entry name" value="REPLICATION FACTOR C / DNA POLYMERASE III GAMMA-TAU SUBUNIT"/>
    <property type="match status" value="1"/>
</dbReference>
<dbReference type="GO" id="GO:0005634">
    <property type="term" value="C:nucleus"/>
    <property type="evidence" value="ECO:0007669"/>
    <property type="project" value="TreeGrafter"/>
</dbReference>
<keyword evidence="2" id="KW-0235">DNA replication</keyword>
<feature type="domain" description="Replication factor C C-terminal" evidence="5">
    <location>
        <begin position="102"/>
        <end position="187"/>
    </location>
</feature>
<dbReference type="FunFam" id="1.10.8.60:FF:000012">
    <property type="entry name" value="Replication factor C subunit 4"/>
    <property type="match status" value="1"/>
</dbReference>
<evidence type="ECO:0000313" key="7">
    <source>
        <dbReference type="EMBL" id="JAG29965.1"/>
    </source>
</evidence>
<dbReference type="EMBL" id="GDHC01012018">
    <property type="protein sequence ID" value="JAQ06611.1"/>
    <property type="molecule type" value="Transcribed_RNA"/>
</dbReference>
<dbReference type="InterPro" id="IPR027417">
    <property type="entry name" value="P-loop_NTPase"/>
</dbReference>
<dbReference type="GO" id="GO:0005524">
    <property type="term" value="F:ATP binding"/>
    <property type="evidence" value="ECO:0007669"/>
    <property type="project" value="UniProtKB-KW"/>
</dbReference>
<reference evidence="8" key="3">
    <citation type="journal article" date="2016" name="Gigascience">
        <title>De novo construction of an expanded transcriptome assembly for the western tarnished plant bug, Lygus hesperus.</title>
        <authorList>
            <person name="Tassone E.E."/>
            <person name="Geib S.M."/>
            <person name="Hall B."/>
            <person name="Fabrick J.A."/>
            <person name="Brent C.S."/>
            <person name="Hull J.J."/>
        </authorList>
    </citation>
    <scope>NUCLEOTIDE SEQUENCE</scope>
</reference>
<dbReference type="EMBL" id="GBHO01013639">
    <property type="protein sequence ID" value="JAG29965.1"/>
    <property type="molecule type" value="Transcribed_RNA"/>
</dbReference>
<gene>
    <name evidence="7" type="primary">RFC2_2</name>
    <name evidence="6" type="synonym">RFC2_3</name>
    <name evidence="8" type="synonym">RFC2_4</name>
    <name evidence="7" type="ORF">CM83_9001</name>
    <name evidence="6" type="ORF">CM83_9003</name>
    <name evidence="8" type="ORF">g.60433</name>
</gene>
<dbReference type="InterPro" id="IPR050238">
    <property type="entry name" value="DNA_Rep/Repair_Clamp_Loader"/>
</dbReference>
<evidence type="ECO:0000259" key="5">
    <source>
        <dbReference type="Pfam" id="PF08542"/>
    </source>
</evidence>
<dbReference type="Gene3D" id="3.40.50.300">
    <property type="entry name" value="P-loop containing nucleotide triphosphate hydrolases"/>
    <property type="match status" value="1"/>
</dbReference>
<dbReference type="GO" id="GO:0003689">
    <property type="term" value="F:DNA clamp loader activity"/>
    <property type="evidence" value="ECO:0007669"/>
    <property type="project" value="TreeGrafter"/>
</dbReference>
<name>A0A0A9YK99_LYGHE</name>
<evidence type="ECO:0000256" key="4">
    <source>
        <dbReference type="ARBA" id="ARBA00022840"/>
    </source>
</evidence>
<reference evidence="7" key="1">
    <citation type="journal article" date="2014" name="PLoS ONE">
        <title>Transcriptome-Based Identification of ABC Transporters in the Western Tarnished Plant Bug Lygus hesperus.</title>
        <authorList>
            <person name="Hull J.J."/>
            <person name="Chaney K."/>
            <person name="Geib S.M."/>
            <person name="Fabrick J.A."/>
            <person name="Brent C.S."/>
            <person name="Walsh D."/>
            <person name="Lavine L.C."/>
        </authorList>
    </citation>
    <scope>NUCLEOTIDE SEQUENCE</scope>
</reference>
<dbReference type="SUPFAM" id="SSF48019">
    <property type="entry name" value="post-AAA+ oligomerization domain-like"/>
    <property type="match status" value="1"/>
</dbReference>
<proteinExistence type="inferred from homology"/>
<dbReference type="Gene3D" id="1.10.8.60">
    <property type="match status" value="1"/>
</dbReference>
<dbReference type="SUPFAM" id="SSF52540">
    <property type="entry name" value="P-loop containing nucleoside triphosphate hydrolases"/>
    <property type="match status" value="1"/>
</dbReference>
<dbReference type="PANTHER" id="PTHR11669:SF5">
    <property type="entry name" value="REPLICATION FACTOR C SUBUNIT 2"/>
    <property type="match status" value="1"/>
</dbReference>
<sequence>MELYLRTTRFALACNISSKILEPIQSRCAIVRFTRIGDEDIASRLRHVLECENVRAYDEAGIRAIVFTAQGDLRRALNNLQSTYVMARSVTAEAVFRIVDTPNPALVLQTVQSAYTGNLTSALQVLQALWAQGHTALDIVTTAFQLCKSAEINDRDRVAMIRELADTHGKLLEGSNSLLQLTALLARLSQSGTMVDQ</sequence>
<evidence type="ECO:0000313" key="6">
    <source>
        <dbReference type="EMBL" id="JAG07720.1"/>
    </source>
</evidence>
<dbReference type="Pfam" id="PF08542">
    <property type="entry name" value="Rep_fac_C"/>
    <property type="match status" value="1"/>
</dbReference>
<accession>A0A0A9YK99</accession>
<dbReference type="AlphaFoldDB" id="A0A0A9YK99"/>
<keyword evidence="4" id="KW-0067">ATP-binding</keyword>
<dbReference type="InterPro" id="IPR047854">
    <property type="entry name" value="RFC_lid"/>
</dbReference>
<dbReference type="InterPro" id="IPR008921">
    <property type="entry name" value="DNA_pol3_clamp-load_cplx_C"/>
</dbReference>
<dbReference type="InterPro" id="IPR013748">
    <property type="entry name" value="Rep_factorC_C"/>
</dbReference>
<dbReference type="GO" id="GO:0006281">
    <property type="term" value="P:DNA repair"/>
    <property type="evidence" value="ECO:0007669"/>
    <property type="project" value="TreeGrafter"/>
</dbReference>
<keyword evidence="3" id="KW-0547">Nucleotide-binding</keyword>
<organism evidence="7">
    <name type="scientific">Lygus hesperus</name>
    <name type="common">Western plant bug</name>
    <dbReference type="NCBI Taxonomy" id="30085"/>
    <lineage>
        <taxon>Eukaryota</taxon>
        <taxon>Metazoa</taxon>
        <taxon>Ecdysozoa</taxon>
        <taxon>Arthropoda</taxon>
        <taxon>Hexapoda</taxon>
        <taxon>Insecta</taxon>
        <taxon>Pterygota</taxon>
        <taxon>Neoptera</taxon>
        <taxon>Paraneoptera</taxon>
        <taxon>Hemiptera</taxon>
        <taxon>Heteroptera</taxon>
        <taxon>Panheteroptera</taxon>
        <taxon>Cimicomorpha</taxon>
        <taxon>Miridae</taxon>
        <taxon>Mirini</taxon>
        <taxon>Lygus</taxon>
    </lineage>
</organism>
<evidence type="ECO:0000256" key="3">
    <source>
        <dbReference type="ARBA" id="ARBA00022741"/>
    </source>
</evidence>
<comment type="similarity">
    <text evidence="1">Belongs to the activator 1 small subunits family.</text>
</comment>
<dbReference type="Gene3D" id="1.20.272.10">
    <property type="match status" value="1"/>
</dbReference>
<reference evidence="7" key="2">
    <citation type="submission" date="2014-07" db="EMBL/GenBank/DDBJ databases">
        <authorList>
            <person name="Hull J."/>
        </authorList>
    </citation>
    <scope>NUCLEOTIDE SEQUENCE</scope>
</reference>
<evidence type="ECO:0000256" key="2">
    <source>
        <dbReference type="ARBA" id="ARBA00022705"/>
    </source>
</evidence>
<dbReference type="GO" id="GO:0005663">
    <property type="term" value="C:DNA replication factor C complex"/>
    <property type="evidence" value="ECO:0007669"/>
    <property type="project" value="TreeGrafter"/>
</dbReference>
<dbReference type="EMBL" id="GBHO01035884">
    <property type="protein sequence ID" value="JAG07720.1"/>
    <property type="molecule type" value="Transcribed_RNA"/>
</dbReference>
<dbReference type="GO" id="GO:0003677">
    <property type="term" value="F:DNA binding"/>
    <property type="evidence" value="ECO:0007669"/>
    <property type="project" value="InterPro"/>
</dbReference>